<name>A0A7S7NYV8_PALFE</name>
<evidence type="ECO:0000259" key="2">
    <source>
        <dbReference type="Pfam" id="PF04892"/>
    </source>
</evidence>
<protein>
    <submittedName>
        <fullName evidence="3">VanZ family protein</fullName>
    </submittedName>
</protein>
<dbReference type="AlphaFoldDB" id="A0A7S7NYV8"/>
<feature type="transmembrane region" description="Helical" evidence="1">
    <location>
        <begin position="105"/>
        <end position="130"/>
    </location>
</feature>
<gene>
    <name evidence="3" type="ORF">IRI77_37700</name>
</gene>
<keyword evidence="4" id="KW-1185">Reference proteome</keyword>
<feature type="transmembrane region" description="Helical" evidence="1">
    <location>
        <begin position="356"/>
        <end position="373"/>
    </location>
</feature>
<dbReference type="KEGG" id="pfer:IRI77_37700"/>
<keyword evidence="3" id="KW-0614">Plasmid</keyword>
<sequence>MLVLLAIFAFLLLAGSLFPWRFMAGPDPIAAAVHVLHSWNESVGQSSRHDVFVNLVIYIPIGFTGYLWAGWRSVTARTLLPLAAGLGLSFSVEVLQHYVPGRSPGLLDVVCNTASTALGIALAAVFQVVMESRHIQWRRHSSIHLSSALLLLALWVSALGWPLHAFPLGIISRVRVLLRPQPWNWLDFLAGVMAWLVAGGLLSAVSGPRLARRLLPLLLPSLYLLALVSPGHTFTRSNAAGALLATVFFCLLPESRRRPAVWLAWTWLAWIVLSGLRPFTLAAEPIAFSWIPFEDMFGSNWMESIGVLLQKTWSYGAMFWLFAHTRLSPPVSLAITTLALIAVEIAQRWLPGRSPGLTDPAIGLLAAALLWLVDRRFRDQRVLLPGGRG</sequence>
<evidence type="ECO:0000313" key="3">
    <source>
        <dbReference type="EMBL" id="QOY92330.1"/>
    </source>
</evidence>
<keyword evidence="1" id="KW-1133">Transmembrane helix</keyword>
<feature type="transmembrane region" description="Helical" evidence="1">
    <location>
        <begin position="183"/>
        <end position="202"/>
    </location>
</feature>
<feature type="domain" description="VanZ-like" evidence="2">
    <location>
        <begin position="5"/>
        <end position="126"/>
    </location>
</feature>
<dbReference type="EMBL" id="CP063850">
    <property type="protein sequence ID" value="QOY92330.1"/>
    <property type="molecule type" value="Genomic_DNA"/>
</dbReference>
<feature type="transmembrane region" description="Helical" evidence="1">
    <location>
        <begin position="260"/>
        <end position="281"/>
    </location>
</feature>
<dbReference type="Proteomes" id="UP000593892">
    <property type="component" value="Plasmid pPfer1"/>
</dbReference>
<evidence type="ECO:0000313" key="4">
    <source>
        <dbReference type="Proteomes" id="UP000593892"/>
    </source>
</evidence>
<accession>A0A7S7NYV8</accession>
<evidence type="ECO:0000256" key="1">
    <source>
        <dbReference type="SAM" id="Phobius"/>
    </source>
</evidence>
<dbReference type="Pfam" id="PF04892">
    <property type="entry name" value="VanZ"/>
    <property type="match status" value="1"/>
</dbReference>
<dbReference type="InterPro" id="IPR006976">
    <property type="entry name" value="VanZ-like"/>
</dbReference>
<dbReference type="RefSeq" id="WP_194453984.1">
    <property type="nucleotide sequence ID" value="NZ_CP063850.1"/>
</dbReference>
<dbReference type="PANTHER" id="PTHR28008:SF1">
    <property type="entry name" value="DOMAIN PROTEIN, PUTATIVE (AFU_ORTHOLOGUE AFUA_3G10980)-RELATED"/>
    <property type="match status" value="1"/>
</dbReference>
<feature type="transmembrane region" description="Helical" evidence="1">
    <location>
        <begin position="142"/>
        <end position="163"/>
    </location>
</feature>
<geneLocation type="plasmid" evidence="3 4">
    <name>pPfer1</name>
</geneLocation>
<keyword evidence="1" id="KW-0472">Membrane</keyword>
<feature type="transmembrane region" description="Helical" evidence="1">
    <location>
        <begin position="237"/>
        <end position="253"/>
    </location>
</feature>
<feature type="transmembrane region" description="Helical" evidence="1">
    <location>
        <begin position="51"/>
        <end position="71"/>
    </location>
</feature>
<reference evidence="3 4" key="1">
    <citation type="submission" date="2020-10" db="EMBL/GenBank/DDBJ databases">
        <title>Complete genome sequence of Paludibaculum fermentans P105T, a facultatively anaerobic acidobacterium capable of dissimilatory Fe(III) reduction.</title>
        <authorList>
            <person name="Dedysh S.N."/>
            <person name="Beletsky A.V."/>
            <person name="Kulichevskaya I.S."/>
            <person name="Mardanov A.V."/>
            <person name="Ravin N.V."/>
        </authorList>
    </citation>
    <scope>NUCLEOTIDE SEQUENCE [LARGE SCALE GENOMIC DNA]</scope>
    <source>
        <strain evidence="3 4">P105</strain>
        <plasmid evidence="3 4">pPfer1</plasmid>
    </source>
</reference>
<feature type="transmembrane region" description="Helical" evidence="1">
    <location>
        <begin position="330"/>
        <end position="350"/>
    </location>
</feature>
<feature type="transmembrane region" description="Helical" evidence="1">
    <location>
        <begin position="214"/>
        <end position="231"/>
    </location>
</feature>
<keyword evidence="1" id="KW-0812">Transmembrane</keyword>
<feature type="transmembrane region" description="Helical" evidence="1">
    <location>
        <begin position="301"/>
        <end position="323"/>
    </location>
</feature>
<proteinExistence type="predicted"/>
<organism evidence="3 4">
    <name type="scientific">Paludibaculum fermentans</name>
    <dbReference type="NCBI Taxonomy" id="1473598"/>
    <lineage>
        <taxon>Bacteria</taxon>
        <taxon>Pseudomonadati</taxon>
        <taxon>Acidobacteriota</taxon>
        <taxon>Terriglobia</taxon>
        <taxon>Bryobacterales</taxon>
        <taxon>Bryobacteraceae</taxon>
        <taxon>Paludibaculum</taxon>
    </lineage>
</organism>
<dbReference type="PANTHER" id="PTHR28008">
    <property type="entry name" value="DOMAIN PROTEIN, PUTATIVE (AFU_ORTHOLOGUE AFUA_3G10980)-RELATED"/>
    <property type="match status" value="1"/>
</dbReference>
<feature type="transmembrane region" description="Helical" evidence="1">
    <location>
        <begin position="78"/>
        <end position="99"/>
    </location>
</feature>